<proteinExistence type="predicted"/>
<feature type="transmembrane region" description="Helical" evidence="1">
    <location>
        <begin position="294"/>
        <end position="313"/>
    </location>
</feature>
<feature type="transmembrane region" description="Helical" evidence="1">
    <location>
        <begin position="254"/>
        <end position="274"/>
    </location>
</feature>
<feature type="transmembrane region" description="Helical" evidence="1">
    <location>
        <begin position="21"/>
        <end position="39"/>
    </location>
</feature>
<dbReference type="OrthoDB" id="9809196at2"/>
<feature type="transmembrane region" description="Helical" evidence="1">
    <location>
        <begin position="319"/>
        <end position="337"/>
    </location>
</feature>
<dbReference type="InterPro" id="IPR025291">
    <property type="entry name" value="DUF4153"/>
</dbReference>
<feature type="transmembrane region" description="Helical" evidence="1">
    <location>
        <begin position="85"/>
        <end position="102"/>
    </location>
</feature>
<evidence type="ECO:0000256" key="1">
    <source>
        <dbReference type="SAM" id="Phobius"/>
    </source>
</evidence>
<sequence>MNIIEGFKKLPNRISESLKRFPISLLYSVFTVCVLIYINHNEFLFRDDGDLYSRIAMILALGIPLSLSIYVFFETKDNVKKSIEILAHVFTPIILIGYYFLLLKEIDYVSGTRYTAYMIAFFIIFSFIPYIKRKHNYELYVIRLFSRFIVTYVYSVVLYLGLAAILTTINLLFNADIPGKIFADIAFVVAGIFAPSFFLADIPKKDAEITIGSFPKVLKVLLEYIVLPLISIYTIILYVYFGKIIITSQLPQNIIGNLVLWYSIIMTIVLFFIYPLKGQSRWINTFIKIFPKAIIPLIGIMFWAIILRINAYGITEDRYFVIAVGIWVTGVMVYYSLKKDIKNIWLTVSLTLIVIISVTGPISAYSVSKWSQNNRFEKLLKSNDLLSDSLAIRPNENVSEEAKREISSIIRYFLNYHSLDDIRFLSDGFDLREMEDVFGFDLKEDHMYPYQNRNYFNHILEDERIISIEDYDYFTFYTTYEPQSAKMFDGDYSVRYSNSNDEIVIKNNDDEIYTKNINDIARKIHKNSSNKDILDMNDMTFTDQNNDIKVQILFKNINGNNTNSNENIEIESVEFFVFIKTK</sequence>
<feature type="transmembrane region" description="Helical" evidence="1">
    <location>
        <begin position="51"/>
        <end position="73"/>
    </location>
</feature>
<gene>
    <name evidence="2" type="ORF">D3Z33_03765</name>
</gene>
<feature type="transmembrane region" description="Helical" evidence="1">
    <location>
        <begin position="221"/>
        <end position="242"/>
    </location>
</feature>
<feature type="transmembrane region" description="Helical" evidence="1">
    <location>
        <begin position="181"/>
        <end position="200"/>
    </location>
</feature>
<keyword evidence="1" id="KW-0812">Transmembrane</keyword>
<feature type="transmembrane region" description="Helical" evidence="1">
    <location>
        <begin position="152"/>
        <end position="175"/>
    </location>
</feature>
<organism evidence="2 3">
    <name type="scientific">Senegalia massiliensis</name>
    <dbReference type="NCBI Taxonomy" id="1720316"/>
    <lineage>
        <taxon>Bacteria</taxon>
        <taxon>Bacillati</taxon>
        <taxon>Bacillota</taxon>
        <taxon>Clostridia</taxon>
        <taxon>Eubacteriales</taxon>
        <taxon>Clostridiaceae</taxon>
        <taxon>Senegalia</taxon>
    </lineage>
</organism>
<reference evidence="2 3" key="1">
    <citation type="submission" date="2018-08" db="EMBL/GenBank/DDBJ databases">
        <title>Murine metabolic-syndrome-specific gut microbial biobank.</title>
        <authorList>
            <person name="Liu C."/>
        </authorList>
    </citation>
    <scope>NUCLEOTIDE SEQUENCE [LARGE SCALE GENOMIC DNA]</scope>
    <source>
        <strain evidence="2 3">583</strain>
    </source>
</reference>
<name>A0A845QVD9_9CLOT</name>
<evidence type="ECO:0000313" key="2">
    <source>
        <dbReference type="EMBL" id="NBI05974.1"/>
    </source>
</evidence>
<accession>A0A845QVD9</accession>
<dbReference type="RefSeq" id="WP_160196460.1">
    <property type="nucleotide sequence ID" value="NZ_QXXA01000004.1"/>
</dbReference>
<feature type="transmembrane region" description="Helical" evidence="1">
    <location>
        <begin position="344"/>
        <end position="365"/>
    </location>
</feature>
<protein>
    <submittedName>
        <fullName evidence="2">DUF4153 domain-containing protein</fullName>
    </submittedName>
</protein>
<evidence type="ECO:0000313" key="3">
    <source>
        <dbReference type="Proteomes" id="UP000467132"/>
    </source>
</evidence>
<dbReference type="AlphaFoldDB" id="A0A845QVD9"/>
<comment type="caution">
    <text evidence="2">The sequence shown here is derived from an EMBL/GenBank/DDBJ whole genome shotgun (WGS) entry which is preliminary data.</text>
</comment>
<keyword evidence="3" id="KW-1185">Reference proteome</keyword>
<dbReference type="Pfam" id="PF13687">
    <property type="entry name" value="DUF4153"/>
    <property type="match status" value="1"/>
</dbReference>
<keyword evidence="1" id="KW-0472">Membrane</keyword>
<keyword evidence="1" id="KW-1133">Transmembrane helix</keyword>
<feature type="transmembrane region" description="Helical" evidence="1">
    <location>
        <begin position="114"/>
        <end position="131"/>
    </location>
</feature>
<dbReference type="Proteomes" id="UP000467132">
    <property type="component" value="Unassembled WGS sequence"/>
</dbReference>
<dbReference type="EMBL" id="QXXA01000004">
    <property type="protein sequence ID" value="NBI05974.1"/>
    <property type="molecule type" value="Genomic_DNA"/>
</dbReference>